<feature type="transmembrane region" description="Helical" evidence="2">
    <location>
        <begin position="51"/>
        <end position="73"/>
    </location>
</feature>
<dbReference type="PROSITE" id="PS51257">
    <property type="entry name" value="PROKAR_LIPOPROTEIN"/>
    <property type="match status" value="1"/>
</dbReference>
<dbReference type="Proteomes" id="UP001521209">
    <property type="component" value="Unassembled WGS sequence"/>
</dbReference>
<evidence type="ECO:0000256" key="1">
    <source>
        <dbReference type="SAM" id="MobiDB-lite"/>
    </source>
</evidence>
<keyword evidence="4" id="KW-1185">Reference proteome</keyword>
<evidence type="ECO:0000313" key="4">
    <source>
        <dbReference type="Proteomes" id="UP001521209"/>
    </source>
</evidence>
<dbReference type="EMBL" id="JAKGBZ010000057">
    <property type="protein sequence ID" value="MCF3948505.1"/>
    <property type="molecule type" value="Genomic_DNA"/>
</dbReference>
<feature type="region of interest" description="Disordered" evidence="1">
    <location>
        <begin position="76"/>
        <end position="172"/>
    </location>
</feature>
<feature type="compositionally biased region" description="Polar residues" evidence="1">
    <location>
        <begin position="95"/>
        <end position="118"/>
    </location>
</feature>
<protein>
    <recommendedName>
        <fullName evidence="5">Glycine zipper domain-containing protein</fullName>
    </recommendedName>
</protein>
<gene>
    <name evidence="3" type="ORF">L2A60_17695</name>
</gene>
<dbReference type="RefSeq" id="WP_235705787.1">
    <property type="nucleotide sequence ID" value="NZ_JAKGBZ010000057.1"/>
</dbReference>
<feature type="compositionally biased region" description="Pro residues" evidence="1">
    <location>
        <begin position="163"/>
        <end position="172"/>
    </location>
</feature>
<evidence type="ECO:0008006" key="5">
    <source>
        <dbReference type="Google" id="ProtNLM"/>
    </source>
</evidence>
<keyword evidence="2" id="KW-0472">Membrane</keyword>
<keyword evidence="2" id="KW-0812">Transmembrane</keyword>
<comment type="caution">
    <text evidence="3">The sequence shown here is derived from an EMBL/GenBank/DDBJ whole genome shotgun (WGS) entry which is preliminary data.</text>
</comment>
<accession>A0ABS9E387</accession>
<sequence length="172" mass="16581">MMRQGWTGYGRSACLLLATGVLLAGCGSDAPNRMGGGTAGGAATGASFGLIGGPIGVLIGGAVGGGIGALTAANTTPKQIDLGNPPWASGGNPATAPNGSTPSNQNGLRSQIKQYQTRQSQAGSASSSGYPAQSGYGQPQPLMPAAGQGQTGYGQQGVQAQPLAPPAASPSS</sequence>
<name>A0ABS9E387_9PROT</name>
<keyword evidence="2" id="KW-1133">Transmembrane helix</keyword>
<proteinExistence type="predicted"/>
<evidence type="ECO:0000256" key="2">
    <source>
        <dbReference type="SAM" id="Phobius"/>
    </source>
</evidence>
<reference evidence="3 4" key="1">
    <citation type="submission" date="2022-01" db="EMBL/GenBank/DDBJ databases">
        <authorList>
            <person name="Won M."/>
            <person name="Kim S.-J."/>
            <person name="Kwon S.-W."/>
        </authorList>
    </citation>
    <scope>NUCLEOTIDE SEQUENCE [LARGE SCALE GENOMIC DNA]</scope>
    <source>
        <strain evidence="3 4">KCTC 23505</strain>
    </source>
</reference>
<feature type="compositionally biased region" description="Low complexity" evidence="1">
    <location>
        <begin position="119"/>
        <end position="138"/>
    </location>
</feature>
<organism evidence="3 4">
    <name type="scientific">Acidiphilium iwatense</name>
    <dbReference type="NCBI Taxonomy" id="768198"/>
    <lineage>
        <taxon>Bacteria</taxon>
        <taxon>Pseudomonadati</taxon>
        <taxon>Pseudomonadota</taxon>
        <taxon>Alphaproteobacteria</taxon>
        <taxon>Acetobacterales</taxon>
        <taxon>Acidocellaceae</taxon>
        <taxon>Acidiphilium</taxon>
    </lineage>
</organism>
<evidence type="ECO:0000313" key="3">
    <source>
        <dbReference type="EMBL" id="MCF3948505.1"/>
    </source>
</evidence>